<comment type="caution">
    <text evidence="4">The sequence shown here is derived from an EMBL/GenBank/DDBJ whole genome shotgun (WGS) entry which is preliminary data.</text>
</comment>
<proteinExistence type="inferred from homology"/>
<evidence type="ECO:0000256" key="3">
    <source>
        <dbReference type="ARBA" id="ARBA00023002"/>
    </source>
</evidence>
<reference evidence="4" key="1">
    <citation type="journal article" date="2017" name="Nature">
        <title>The sunflower genome provides insights into oil metabolism, flowering and Asterid evolution.</title>
        <authorList>
            <person name="Badouin H."/>
            <person name="Gouzy J."/>
            <person name="Grassa C.J."/>
            <person name="Murat F."/>
            <person name="Staton S.E."/>
            <person name="Cottret L."/>
            <person name="Lelandais-Briere C."/>
            <person name="Owens G.L."/>
            <person name="Carrere S."/>
            <person name="Mayjonade B."/>
            <person name="Legrand L."/>
            <person name="Gill N."/>
            <person name="Kane N.C."/>
            <person name="Bowers J.E."/>
            <person name="Hubner S."/>
            <person name="Bellec A."/>
            <person name="Berard A."/>
            <person name="Berges H."/>
            <person name="Blanchet N."/>
            <person name="Boniface M.C."/>
            <person name="Brunel D."/>
            <person name="Catrice O."/>
            <person name="Chaidir N."/>
            <person name="Claudel C."/>
            <person name="Donnadieu C."/>
            <person name="Faraut T."/>
            <person name="Fievet G."/>
            <person name="Helmstetter N."/>
            <person name="King M."/>
            <person name="Knapp S.J."/>
            <person name="Lai Z."/>
            <person name="Le Paslier M.C."/>
            <person name="Lippi Y."/>
            <person name="Lorenzon L."/>
            <person name="Mandel J.R."/>
            <person name="Marage G."/>
            <person name="Marchand G."/>
            <person name="Marquand E."/>
            <person name="Bret-Mestries E."/>
            <person name="Morien E."/>
            <person name="Nambeesan S."/>
            <person name="Nguyen T."/>
            <person name="Pegot-Espagnet P."/>
            <person name="Pouilly N."/>
            <person name="Raftis F."/>
            <person name="Sallet E."/>
            <person name="Schiex T."/>
            <person name="Thomas J."/>
            <person name="Vandecasteele C."/>
            <person name="Vares D."/>
            <person name="Vear F."/>
            <person name="Vautrin S."/>
            <person name="Crespi M."/>
            <person name="Mangin B."/>
            <person name="Burke J.M."/>
            <person name="Salse J."/>
            <person name="Munos S."/>
            <person name="Vincourt P."/>
            <person name="Rieseberg L.H."/>
            <person name="Langlade N.B."/>
        </authorList>
    </citation>
    <scope>NUCLEOTIDE SEQUENCE</scope>
    <source>
        <tissue evidence="4">Leaves</tissue>
    </source>
</reference>
<dbReference type="Proteomes" id="UP000215914">
    <property type="component" value="Unassembled WGS sequence"/>
</dbReference>
<dbReference type="Gramene" id="mRNA:HanXRQr2_Chr03g0088221">
    <property type="protein sequence ID" value="CDS:HanXRQr2_Chr03g0088221.1"/>
    <property type="gene ID" value="HanXRQr2_Chr03g0088221"/>
</dbReference>
<organism evidence="4 5">
    <name type="scientific">Helianthus annuus</name>
    <name type="common">Common sunflower</name>
    <dbReference type="NCBI Taxonomy" id="4232"/>
    <lineage>
        <taxon>Eukaryota</taxon>
        <taxon>Viridiplantae</taxon>
        <taxon>Streptophyta</taxon>
        <taxon>Embryophyta</taxon>
        <taxon>Tracheophyta</taxon>
        <taxon>Spermatophyta</taxon>
        <taxon>Magnoliopsida</taxon>
        <taxon>eudicotyledons</taxon>
        <taxon>Gunneridae</taxon>
        <taxon>Pentapetalae</taxon>
        <taxon>asterids</taxon>
        <taxon>campanulids</taxon>
        <taxon>Asterales</taxon>
        <taxon>Asteraceae</taxon>
        <taxon>Asteroideae</taxon>
        <taxon>Heliantheae alliance</taxon>
        <taxon>Heliantheae</taxon>
        <taxon>Helianthus</taxon>
    </lineage>
</organism>
<evidence type="ECO:0000256" key="2">
    <source>
        <dbReference type="ARBA" id="ARBA00022857"/>
    </source>
</evidence>
<keyword evidence="2" id="KW-0521">NADP</keyword>
<keyword evidence="3 4" id="KW-0560">Oxidoreductase</keyword>
<dbReference type="GO" id="GO:0047501">
    <property type="term" value="F:(+)-neomenthol dehydrogenase activity"/>
    <property type="evidence" value="ECO:0007669"/>
    <property type="project" value="UniProtKB-EC"/>
</dbReference>
<gene>
    <name evidence="4" type="ORF">HanXRQr2_Chr03g0088221</name>
</gene>
<evidence type="ECO:0000313" key="5">
    <source>
        <dbReference type="Proteomes" id="UP000215914"/>
    </source>
</evidence>
<dbReference type="PANTHER" id="PTHR43490:SF135">
    <property type="entry name" value="OS02G0640800 PROTEIN"/>
    <property type="match status" value="1"/>
</dbReference>
<dbReference type="EC" id="1.1.1.208" evidence="4"/>
<dbReference type="Gene3D" id="3.40.50.720">
    <property type="entry name" value="NAD(P)-binding Rossmann-like Domain"/>
    <property type="match status" value="1"/>
</dbReference>
<dbReference type="PANTHER" id="PTHR43490">
    <property type="entry name" value="(+)-NEOMENTHOL DEHYDROGENASE"/>
    <property type="match status" value="1"/>
</dbReference>
<sequence>MLIQRLMARKHKNILVNCVHPGYVITDMTYQTGIITVDEGAKGPVMVALLPDNGPSGVYFDQTQIAPFSSTSIPF</sequence>
<accession>A0A9K3JCR9</accession>
<evidence type="ECO:0000256" key="1">
    <source>
        <dbReference type="ARBA" id="ARBA00006484"/>
    </source>
</evidence>
<keyword evidence="5" id="KW-1185">Reference proteome</keyword>
<reference evidence="4" key="2">
    <citation type="submission" date="2020-06" db="EMBL/GenBank/DDBJ databases">
        <title>Helianthus annuus Genome sequencing and assembly Release 2.</title>
        <authorList>
            <person name="Gouzy J."/>
            <person name="Langlade N."/>
            <person name="Munos S."/>
        </authorList>
    </citation>
    <scope>NUCLEOTIDE SEQUENCE</scope>
    <source>
        <tissue evidence="4">Leaves</tissue>
    </source>
</reference>
<comment type="similarity">
    <text evidence="1">Belongs to the short-chain dehydrogenases/reductases (SDR) family.</text>
</comment>
<name>A0A9K3JCR9_HELAN</name>
<dbReference type="InterPro" id="IPR036291">
    <property type="entry name" value="NAD(P)-bd_dom_sf"/>
</dbReference>
<dbReference type="SUPFAM" id="SSF51735">
    <property type="entry name" value="NAD(P)-binding Rossmann-fold domains"/>
    <property type="match status" value="1"/>
</dbReference>
<dbReference type="EMBL" id="MNCJ02000318">
    <property type="protein sequence ID" value="KAF5812596.1"/>
    <property type="molecule type" value="Genomic_DNA"/>
</dbReference>
<evidence type="ECO:0000313" key="4">
    <source>
        <dbReference type="EMBL" id="KAF5812596.1"/>
    </source>
</evidence>
<dbReference type="AlphaFoldDB" id="A0A9K3JCR9"/>
<protein>
    <submittedName>
        <fullName evidence="4">(+)-neomenthol dehydrogenase</fullName>
        <ecNumber evidence="4">1.1.1.208</ecNumber>
    </submittedName>
</protein>